<reference evidence="11 12" key="1">
    <citation type="journal article" date="2016" name="Nat. Commun.">
        <title>Thousands of microbial genomes shed light on interconnected biogeochemical processes in an aquifer system.</title>
        <authorList>
            <person name="Anantharaman K."/>
            <person name="Brown C.T."/>
            <person name="Hug L.A."/>
            <person name="Sharon I."/>
            <person name="Castelle C.J."/>
            <person name="Probst A.J."/>
            <person name="Thomas B.C."/>
            <person name="Singh A."/>
            <person name="Wilkins M.J."/>
            <person name="Karaoz U."/>
            <person name="Brodie E.L."/>
            <person name="Williams K.H."/>
            <person name="Hubbard S.S."/>
            <person name="Banfield J.F."/>
        </authorList>
    </citation>
    <scope>NUCLEOTIDE SEQUENCE [LARGE SCALE GENOMIC DNA]</scope>
</reference>
<dbReference type="Gene3D" id="1.10.1370.30">
    <property type="match status" value="1"/>
</dbReference>
<keyword evidence="4 8" id="KW-0378">Hydrolase</keyword>
<dbReference type="GO" id="GO:0008270">
    <property type="term" value="F:zinc ion binding"/>
    <property type="evidence" value="ECO:0007669"/>
    <property type="project" value="UniProtKB-ARBA"/>
</dbReference>
<evidence type="ECO:0000256" key="7">
    <source>
        <dbReference type="ARBA" id="ARBA00061580"/>
    </source>
</evidence>
<dbReference type="Pfam" id="PF02074">
    <property type="entry name" value="Peptidase_M32"/>
    <property type="match status" value="1"/>
</dbReference>
<keyword evidence="5 8" id="KW-0482">Metalloprotease</keyword>
<comment type="similarity">
    <text evidence="7 8">Belongs to the peptidase M32 family.</text>
</comment>
<comment type="cofactor">
    <cofactor evidence="9">
        <name>Zn(2+)</name>
        <dbReference type="ChEBI" id="CHEBI:29105"/>
    </cofactor>
    <text evidence="9">Binds 1 zinc ion per subunit.</text>
</comment>
<protein>
    <recommendedName>
        <fullName evidence="8">Metal-dependent carboxypeptidase</fullName>
        <ecNumber evidence="8">3.4.17.19</ecNumber>
    </recommendedName>
</protein>
<dbReference type="PRINTS" id="PR00998">
    <property type="entry name" value="CRBOXYPTASET"/>
</dbReference>
<dbReference type="SUPFAM" id="SSF55486">
    <property type="entry name" value="Metalloproteases ('zincins'), catalytic domain"/>
    <property type="match status" value="1"/>
</dbReference>
<evidence type="ECO:0000256" key="2">
    <source>
        <dbReference type="ARBA" id="ARBA00022670"/>
    </source>
</evidence>
<comment type="function">
    <text evidence="8">Broad specificity carboxypetidase that releases amino acids sequentially from the C-terminus, including neutral, aromatic, polar and basic residues.</text>
</comment>
<evidence type="ECO:0000256" key="3">
    <source>
        <dbReference type="ARBA" id="ARBA00022723"/>
    </source>
</evidence>
<dbReference type="PROSITE" id="PS52034">
    <property type="entry name" value="PEPTIDASE_M32"/>
    <property type="match status" value="1"/>
</dbReference>
<keyword evidence="2 8" id="KW-0645">Protease</keyword>
<proteinExistence type="inferred from homology"/>
<dbReference type="PANTHER" id="PTHR34217:SF1">
    <property type="entry name" value="CARBOXYPEPTIDASE 1"/>
    <property type="match status" value="1"/>
</dbReference>
<feature type="active site" description="Proton donor/acceptor" evidence="10">
    <location>
        <position position="265"/>
    </location>
</feature>
<evidence type="ECO:0000256" key="5">
    <source>
        <dbReference type="ARBA" id="ARBA00023049"/>
    </source>
</evidence>
<name>A0A1F8C0I8_9BACT</name>
<comment type="caution">
    <text evidence="11">The sequence shown here is derived from an EMBL/GenBank/DDBJ whole genome shotgun (WGS) entry which is preliminary data.</text>
</comment>
<dbReference type="GO" id="GO:0004181">
    <property type="term" value="F:metallocarboxypeptidase activity"/>
    <property type="evidence" value="ECO:0007669"/>
    <property type="project" value="UniProtKB-UniRule"/>
</dbReference>
<evidence type="ECO:0000256" key="1">
    <source>
        <dbReference type="ARBA" id="ARBA00022645"/>
    </source>
</evidence>
<keyword evidence="1 8" id="KW-0121">Carboxypeptidase</keyword>
<dbReference type="CDD" id="cd06460">
    <property type="entry name" value="M32_Taq"/>
    <property type="match status" value="1"/>
</dbReference>
<dbReference type="InterPro" id="IPR001333">
    <property type="entry name" value="Peptidase_M32_Taq"/>
</dbReference>
<evidence type="ECO:0000256" key="6">
    <source>
        <dbReference type="ARBA" id="ARBA00052755"/>
    </source>
</evidence>
<evidence type="ECO:0000313" key="12">
    <source>
        <dbReference type="Proteomes" id="UP000178429"/>
    </source>
</evidence>
<dbReference type="AlphaFoldDB" id="A0A1F8C0I8"/>
<dbReference type="PIRSF" id="PIRSF006615">
    <property type="entry name" value="Zn_crbxpep_Taq"/>
    <property type="match status" value="1"/>
</dbReference>
<evidence type="ECO:0000256" key="10">
    <source>
        <dbReference type="PIRSR" id="PIRSR006615-2"/>
    </source>
</evidence>
<keyword evidence="3 8" id="KW-0479">Metal-binding</keyword>
<gene>
    <name evidence="11" type="ORF">A2975_00295</name>
</gene>
<feature type="binding site" evidence="9">
    <location>
        <position position="264"/>
    </location>
    <ligand>
        <name>Zn(2+)</name>
        <dbReference type="ChEBI" id="CHEBI:29105"/>
        <note>catalytic</note>
    </ligand>
</feature>
<dbReference type="EMBL" id="MGHL01000008">
    <property type="protein sequence ID" value="OGM69782.1"/>
    <property type="molecule type" value="Genomic_DNA"/>
</dbReference>
<feature type="binding site" evidence="9">
    <location>
        <position position="268"/>
    </location>
    <ligand>
        <name>Zn(2+)</name>
        <dbReference type="ChEBI" id="CHEBI:29105"/>
        <note>catalytic</note>
    </ligand>
</feature>
<feature type="binding site" evidence="9">
    <location>
        <position position="294"/>
    </location>
    <ligand>
        <name>Zn(2+)</name>
        <dbReference type="ChEBI" id="CHEBI:29105"/>
        <note>catalytic</note>
    </ligand>
</feature>
<dbReference type="STRING" id="1802525.A2975_00295"/>
<evidence type="ECO:0000313" key="11">
    <source>
        <dbReference type="EMBL" id="OGM69782.1"/>
    </source>
</evidence>
<evidence type="ECO:0000256" key="8">
    <source>
        <dbReference type="PIRNR" id="PIRNR006615"/>
    </source>
</evidence>
<sequence>MNKQIRKLLEHCKQISLLGKVSALAHWDLEVNLPPKASEERAAQLAYLTSIRTDLWLAKDFRSIIEDVDVSKLDQKEKAIVRNLRDSAKFYYKVPKEIIIKEVETTSKAFMAWKKAKEENNFKDFLPHLKQIIDLDLIIANHLGYKKNPYDALLDLYEPGLTAEFCGKIFNGLQPELTTLIKQIQKTKRFKNKSGLVGGDKNYPEQDQKQIALYVLRKMGYDLDAGRLDTAPHPFETKLGRHDIRITTHYHVNDFLDSLMGVMHEAGHAMYEQGVSEEYTNTPLQGGVSLGIHESQSRFWENQVGRSMEFVKFIAPVFQAFYAGQLGKTSTEELFAAVNDVRPGLIRVEADEVTYNLHVVLRFEIENALMNKKIKPDDLPEIWRTKMKKYLGIVPATDREGVLQDIHWSHGSFGYFPTYTLGNLYAAQFAATMRKELAIEDLVERGEFGTILSWLRSNIHQHGSLYWPDELVKKVTGQALSPKFFLRYLKDKYAKIYEL</sequence>
<evidence type="ECO:0000256" key="4">
    <source>
        <dbReference type="ARBA" id="ARBA00022801"/>
    </source>
</evidence>
<evidence type="ECO:0000256" key="9">
    <source>
        <dbReference type="PIRSR" id="PIRSR006615-1"/>
    </source>
</evidence>
<accession>A0A1F8C0I8</accession>
<dbReference type="GO" id="GO:0006508">
    <property type="term" value="P:proteolysis"/>
    <property type="evidence" value="ECO:0007669"/>
    <property type="project" value="UniProtKB-UniRule"/>
</dbReference>
<keyword evidence="9" id="KW-0862">Zinc</keyword>
<comment type="catalytic activity">
    <reaction evidence="6 8">
        <text>Release of a C-terminal amino acid with broad specificity, except for -Pro.</text>
        <dbReference type="EC" id="3.4.17.19"/>
    </reaction>
</comment>
<dbReference type="Proteomes" id="UP000178429">
    <property type="component" value="Unassembled WGS sequence"/>
</dbReference>
<dbReference type="EC" id="3.4.17.19" evidence="8"/>
<organism evidence="11 12">
    <name type="scientific">Candidatus Woesebacteria bacterium RIFCSPLOWO2_01_FULL_44_14</name>
    <dbReference type="NCBI Taxonomy" id="1802525"/>
    <lineage>
        <taxon>Bacteria</taxon>
        <taxon>Candidatus Woeseibacteriota</taxon>
    </lineage>
</organism>
<dbReference type="PANTHER" id="PTHR34217">
    <property type="entry name" value="METAL-DEPENDENT CARBOXYPEPTIDASE"/>
    <property type="match status" value="1"/>
</dbReference>
<dbReference type="FunFam" id="1.10.1370.30:FF:000003">
    <property type="entry name" value="Thermostable carboxypeptidase 1"/>
    <property type="match status" value="1"/>
</dbReference>